<dbReference type="AlphaFoldDB" id="A0A0D2L2L4"/>
<protein>
    <submittedName>
        <fullName evidence="1">Uncharacterized protein</fullName>
    </submittedName>
</protein>
<name>A0A0D2L2L4_HYPSF</name>
<reference evidence="2" key="1">
    <citation type="submission" date="2014-04" db="EMBL/GenBank/DDBJ databases">
        <title>Evolutionary Origins and Diversification of the Mycorrhizal Mutualists.</title>
        <authorList>
            <consortium name="DOE Joint Genome Institute"/>
            <consortium name="Mycorrhizal Genomics Consortium"/>
            <person name="Kohler A."/>
            <person name="Kuo A."/>
            <person name="Nagy L.G."/>
            <person name="Floudas D."/>
            <person name="Copeland A."/>
            <person name="Barry K.W."/>
            <person name="Cichocki N."/>
            <person name="Veneault-Fourrey C."/>
            <person name="LaButti K."/>
            <person name="Lindquist E.A."/>
            <person name="Lipzen A."/>
            <person name="Lundell T."/>
            <person name="Morin E."/>
            <person name="Murat C."/>
            <person name="Riley R."/>
            <person name="Ohm R."/>
            <person name="Sun H."/>
            <person name="Tunlid A."/>
            <person name="Henrissat B."/>
            <person name="Grigoriev I.V."/>
            <person name="Hibbett D.S."/>
            <person name="Martin F."/>
        </authorList>
    </citation>
    <scope>NUCLEOTIDE SEQUENCE [LARGE SCALE GENOMIC DNA]</scope>
    <source>
        <strain evidence="2">FD-334 SS-4</strain>
    </source>
</reference>
<organism evidence="1 2">
    <name type="scientific">Hypholoma sublateritium (strain FD-334 SS-4)</name>
    <dbReference type="NCBI Taxonomy" id="945553"/>
    <lineage>
        <taxon>Eukaryota</taxon>
        <taxon>Fungi</taxon>
        <taxon>Dikarya</taxon>
        <taxon>Basidiomycota</taxon>
        <taxon>Agaricomycotina</taxon>
        <taxon>Agaricomycetes</taxon>
        <taxon>Agaricomycetidae</taxon>
        <taxon>Agaricales</taxon>
        <taxon>Agaricineae</taxon>
        <taxon>Strophariaceae</taxon>
        <taxon>Hypholoma</taxon>
    </lineage>
</organism>
<sequence>MTPPVIAQVSLSADSLRVVNQPPPPSNPPTLRDVTRGLHLAAELLTQHKYSGGEGDVGDNDVIQGHIYSTKLINALEFERAQPVWVADFTGTILAHMEKLLAPIKADISTIKNDIVNIENDIGEIKNVLYAMKYNIQAKKVDIEDIKDKAHDIDKIGEARINSRHL</sequence>
<evidence type="ECO:0000313" key="2">
    <source>
        <dbReference type="Proteomes" id="UP000054270"/>
    </source>
</evidence>
<dbReference type="Proteomes" id="UP000054270">
    <property type="component" value="Unassembled WGS sequence"/>
</dbReference>
<evidence type="ECO:0000313" key="1">
    <source>
        <dbReference type="EMBL" id="KJA20972.1"/>
    </source>
</evidence>
<keyword evidence="2" id="KW-1185">Reference proteome</keyword>
<gene>
    <name evidence="1" type="ORF">HYPSUDRAFT_42562</name>
</gene>
<accession>A0A0D2L2L4</accession>
<dbReference type="EMBL" id="KN817562">
    <property type="protein sequence ID" value="KJA20972.1"/>
    <property type="molecule type" value="Genomic_DNA"/>
</dbReference>
<proteinExistence type="predicted"/>